<evidence type="ECO:0000256" key="3">
    <source>
        <dbReference type="ARBA" id="ARBA00023125"/>
    </source>
</evidence>
<dbReference type="Pfam" id="PF02195">
    <property type="entry name" value="ParB_N"/>
    <property type="match status" value="1"/>
</dbReference>
<dbReference type="GO" id="GO:0003677">
    <property type="term" value="F:DNA binding"/>
    <property type="evidence" value="ECO:0007669"/>
    <property type="project" value="UniProtKB-KW"/>
</dbReference>
<name>A0A351U261_9BACT</name>
<proteinExistence type="inferred from homology"/>
<dbReference type="AlphaFoldDB" id="A0A351U261"/>
<dbReference type="SMART" id="SM00470">
    <property type="entry name" value="ParB"/>
    <property type="match status" value="1"/>
</dbReference>
<evidence type="ECO:0000313" key="5">
    <source>
        <dbReference type="Proteomes" id="UP000777265"/>
    </source>
</evidence>
<dbReference type="Pfam" id="PF17762">
    <property type="entry name" value="HTH_ParB"/>
    <property type="match status" value="1"/>
</dbReference>
<evidence type="ECO:0000256" key="1">
    <source>
        <dbReference type="ARBA" id="ARBA00006295"/>
    </source>
</evidence>
<dbReference type="SUPFAM" id="SSF110849">
    <property type="entry name" value="ParB/Sulfiredoxin"/>
    <property type="match status" value="1"/>
</dbReference>
<dbReference type="EMBL" id="JAAYEE010000320">
    <property type="protein sequence ID" value="NLW36918.1"/>
    <property type="molecule type" value="Genomic_DNA"/>
</dbReference>
<dbReference type="InterPro" id="IPR057240">
    <property type="entry name" value="ParB_dimer_C"/>
</dbReference>
<dbReference type="GO" id="GO:0005694">
    <property type="term" value="C:chromosome"/>
    <property type="evidence" value="ECO:0007669"/>
    <property type="project" value="TreeGrafter"/>
</dbReference>
<dbReference type="NCBIfam" id="TIGR00180">
    <property type="entry name" value="parB_part"/>
    <property type="match status" value="1"/>
</dbReference>
<dbReference type="InterPro" id="IPR050336">
    <property type="entry name" value="Chromosome_partition/occlusion"/>
</dbReference>
<evidence type="ECO:0000256" key="2">
    <source>
        <dbReference type="ARBA" id="ARBA00022829"/>
    </source>
</evidence>
<dbReference type="Gene3D" id="3.90.1530.30">
    <property type="match status" value="1"/>
</dbReference>
<dbReference type="CDD" id="cd16393">
    <property type="entry name" value="SPO0J_N"/>
    <property type="match status" value="1"/>
</dbReference>
<dbReference type="FunFam" id="3.90.1530.30:FF:000001">
    <property type="entry name" value="Chromosome partitioning protein ParB"/>
    <property type="match status" value="1"/>
</dbReference>
<accession>A0A351U261</accession>
<dbReference type="InterPro" id="IPR003115">
    <property type="entry name" value="ParB_N"/>
</dbReference>
<dbReference type="PANTHER" id="PTHR33375:SF1">
    <property type="entry name" value="CHROMOSOME-PARTITIONING PROTEIN PARB-RELATED"/>
    <property type="match status" value="1"/>
</dbReference>
<reference evidence="4" key="1">
    <citation type="journal article" date="2020" name="Biotechnol. Biofuels">
        <title>New insights from the biogas microbiome by comprehensive genome-resolved metagenomics of nearly 1600 species originating from multiple anaerobic digesters.</title>
        <authorList>
            <person name="Campanaro S."/>
            <person name="Treu L."/>
            <person name="Rodriguez-R L.M."/>
            <person name="Kovalovszki A."/>
            <person name="Ziels R.M."/>
            <person name="Maus I."/>
            <person name="Zhu X."/>
            <person name="Kougias P.G."/>
            <person name="Basile A."/>
            <person name="Luo G."/>
            <person name="Schluter A."/>
            <person name="Konstantinidis K.T."/>
            <person name="Angelidaki I."/>
        </authorList>
    </citation>
    <scope>NUCLEOTIDE SEQUENCE</scope>
    <source>
        <strain evidence="4">AS06rmzACSIP_7</strain>
    </source>
</reference>
<keyword evidence="3" id="KW-0238">DNA-binding</keyword>
<keyword evidence="2" id="KW-0159">Chromosome partition</keyword>
<dbReference type="PROSITE" id="PS50943">
    <property type="entry name" value="HTH_CROC1"/>
    <property type="match status" value="1"/>
</dbReference>
<protein>
    <submittedName>
        <fullName evidence="4">ParB/RepB/Spo0J family partition protein</fullName>
    </submittedName>
</protein>
<reference evidence="4" key="2">
    <citation type="submission" date="2020-01" db="EMBL/GenBank/DDBJ databases">
        <authorList>
            <person name="Campanaro S."/>
        </authorList>
    </citation>
    <scope>NUCLEOTIDE SEQUENCE</scope>
    <source>
        <strain evidence="4">AS06rmzACSIP_7</strain>
    </source>
</reference>
<dbReference type="InterPro" id="IPR041468">
    <property type="entry name" value="HTH_ParB/Spo0J"/>
</dbReference>
<comment type="caution">
    <text evidence="4">The sequence shown here is derived from an EMBL/GenBank/DDBJ whole genome shotgun (WGS) entry which is preliminary data.</text>
</comment>
<comment type="similarity">
    <text evidence="1">Belongs to the ParB family.</text>
</comment>
<gene>
    <name evidence="4" type="ORF">GXY80_15805</name>
</gene>
<dbReference type="Proteomes" id="UP000777265">
    <property type="component" value="Unassembled WGS sequence"/>
</dbReference>
<organism evidence="4 5">
    <name type="scientific">Syntrophorhabdus aromaticivorans</name>
    <dbReference type="NCBI Taxonomy" id="328301"/>
    <lineage>
        <taxon>Bacteria</taxon>
        <taxon>Pseudomonadati</taxon>
        <taxon>Thermodesulfobacteriota</taxon>
        <taxon>Syntrophorhabdia</taxon>
        <taxon>Syntrophorhabdales</taxon>
        <taxon>Syntrophorhabdaceae</taxon>
        <taxon>Syntrophorhabdus</taxon>
    </lineage>
</organism>
<dbReference type="InterPro" id="IPR036086">
    <property type="entry name" value="ParB/Sulfiredoxin_sf"/>
</dbReference>
<dbReference type="SUPFAM" id="SSF109709">
    <property type="entry name" value="KorB DNA-binding domain-like"/>
    <property type="match status" value="1"/>
</dbReference>
<dbReference type="Pfam" id="PF23552">
    <property type="entry name" value="ParB_C"/>
    <property type="match status" value="1"/>
</dbReference>
<dbReference type="InterPro" id="IPR004437">
    <property type="entry name" value="ParB/RepB/Spo0J"/>
</dbReference>
<dbReference type="CDD" id="cd00093">
    <property type="entry name" value="HTH_XRE"/>
    <property type="match status" value="1"/>
</dbReference>
<sequence length="270" mass="31023">MGKKDPLGRGLSAILRDVEEKGAGTLIPVDQIVPNPDQPRLVIKEETLMELAASIHEKGLLQPILLRRKDGRYEIIAGERRFRASIKAGLREVPAIVKEVDDREALEIALTENLQREDLNPVEVATVYDRFLKEFDYTQEELANKIGIDRSSISNFIRLLKLPEWIQDLMVEGKLTQGHGRVLTSLKNEKEQRRFVDKILREGFSVRDLEREVKKKSDPNDSPFSYVEETLQDVLKTKVNITYRKNKGKLIIEFYSKEDLERIAGLISEK</sequence>
<dbReference type="Gene3D" id="1.10.10.2830">
    <property type="match status" value="1"/>
</dbReference>
<evidence type="ECO:0000313" key="4">
    <source>
        <dbReference type="EMBL" id="NLW36918.1"/>
    </source>
</evidence>
<dbReference type="STRING" id="909663.GCA_000512235_01376"/>
<dbReference type="FunFam" id="1.10.10.2830:FF:000001">
    <property type="entry name" value="Chromosome partitioning protein ParB"/>
    <property type="match status" value="1"/>
</dbReference>
<dbReference type="PANTHER" id="PTHR33375">
    <property type="entry name" value="CHROMOSOME-PARTITIONING PROTEIN PARB-RELATED"/>
    <property type="match status" value="1"/>
</dbReference>
<dbReference type="GO" id="GO:0007059">
    <property type="term" value="P:chromosome segregation"/>
    <property type="evidence" value="ECO:0007669"/>
    <property type="project" value="UniProtKB-KW"/>
</dbReference>
<dbReference type="InterPro" id="IPR001387">
    <property type="entry name" value="Cro/C1-type_HTH"/>
</dbReference>